<organism evidence="3 4">
    <name type="scientific">Nostocoides jenkinsii Ben 74</name>
    <dbReference type="NCBI Taxonomy" id="1193518"/>
    <lineage>
        <taxon>Bacteria</taxon>
        <taxon>Bacillati</taxon>
        <taxon>Actinomycetota</taxon>
        <taxon>Actinomycetes</taxon>
        <taxon>Micrococcales</taxon>
        <taxon>Intrasporangiaceae</taxon>
        <taxon>Nostocoides</taxon>
    </lineage>
</organism>
<dbReference type="AlphaFoldDB" id="A0A077MFM8"/>
<reference evidence="3 4" key="1">
    <citation type="journal article" date="2013" name="ISME J.">
        <title>A metabolic model for members of the genus Tetrasphaera involved in enhanced biological phosphorus removal.</title>
        <authorList>
            <person name="Kristiansen R."/>
            <person name="Nguyen H.T.T."/>
            <person name="Saunders A.M."/>
            <person name="Nielsen J.L."/>
            <person name="Wimmer R."/>
            <person name="Le V.Q."/>
            <person name="McIlroy S.J."/>
            <person name="Petrovski S."/>
            <person name="Seviour R.J."/>
            <person name="Calteau A."/>
            <person name="Nielsen K.L."/>
            <person name="Nielsen P.H."/>
        </authorList>
    </citation>
    <scope>NUCLEOTIDE SEQUENCE [LARGE SCALE GENOMIC DNA]</scope>
    <source>
        <strain evidence="3 4">Ben 74</strain>
    </source>
</reference>
<accession>A0A077MFM8</accession>
<dbReference type="STRING" id="1193518.BN13_550006"/>
<dbReference type="Pfam" id="PF08327">
    <property type="entry name" value="AHSA1"/>
    <property type="match status" value="1"/>
</dbReference>
<sequence length="165" mass="18464">MPVTDITKDLDNRTLTLTARFAAPAQRLWDLYADPRQIEQVWGPPTYPATFVQHELTPGSQTRYYMTSPEGEKFCGLWDITSTDEPHGFTFIDSFADADFQPVGEMPSTEATVCFTADGDETVMTWTSVYASAHDMQKVLDMGMEEGARQATNQIDDFLARHPAA</sequence>
<evidence type="ECO:0000259" key="2">
    <source>
        <dbReference type="Pfam" id="PF08327"/>
    </source>
</evidence>
<proteinExistence type="inferred from homology"/>
<name>A0A077MFM8_9MICO</name>
<keyword evidence="4" id="KW-1185">Reference proteome</keyword>
<dbReference type="OrthoDB" id="3365660at2"/>
<dbReference type="RefSeq" id="WP_048546424.1">
    <property type="nucleotide sequence ID" value="NZ_HF571038.1"/>
</dbReference>
<dbReference type="SUPFAM" id="SSF55961">
    <property type="entry name" value="Bet v1-like"/>
    <property type="match status" value="1"/>
</dbReference>
<dbReference type="Gene3D" id="3.30.530.20">
    <property type="match status" value="1"/>
</dbReference>
<feature type="domain" description="Activator of Hsp90 ATPase homologue 1/2-like C-terminal" evidence="2">
    <location>
        <begin position="23"/>
        <end position="159"/>
    </location>
</feature>
<dbReference type="InterPro" id="IPR023393">
    <property type="entry name" value="START-like_dom_sf"/>
</dbReference>
<dbReference type="InterPro" id="IPR013538">
    <property type="entry name" value="ASHA1/2-like_C"/>
</dbReference>
<evidence type="ECO:0000256" key="1">
    <source>
        <dbReference type="ARBA" id="ARBA00006817"/>
    </source>
</evidence>
<comment type="caution">
    <text evidence="3">The sequence shown here is derived from an EMBL/GenBank/DDBJ whole genome shotgun (WGS) entry which is preliminary data.</text>
</comment>
<protein>
    <submittedName>
        <fullName evidence="3">Activator of Hsp90 ATPase 1 family protein</fullName>
    </submittedName>
</protein>
<evidence type="ECO:0000313" key="3">
    <source>
        <dbReference type="EMBL" id="CCI54018.1"/>
    </source>
</evidence>
<dbReference type="EMBL" id="CAJC01000167">
    <property type="protein sequence ID" value="CCI54018.1"/>
    <property type="molecule type" value="Genomic_DNA"/>
</dbReference>
<evidence type="ECO:0000313" key="4">
    <source>
        <dbReference type="Proteomes" id="UP000035720"/>
    </source>
</evidence>
<comment type="similarity">
    <text evidence="1">Belongs to the AHA1 family.</text>
</comment>
<gene>
    <name evidence="3" type="ORF">BN13_550006</name>
</gene>
<dbReference type="CDD" id="cd07814">
    <property type="entry name" value="SRPBCC_CalC_Aha1-like"/>
    <property type="match status" value="1"/>
</dbReference>
<dbReference type="Proteomes" id="UP000035720">
    <property type="component" value="Unassembled WGS sequence"/>
</dbReference>